<keyword evidence="3" id="KW-1185">Reference proteome</keyword>
<sequence length="129" mass="14894">MSKSESENVDILRESIAYHNDPESRDRYLECYDETVRIHGADVDGLEELREFYRFVWDTIPDLTVTIEHAIADDDEVAVRYTWRGTHAETGDPVELDSGLTWYRFEDGKIVERWIARGTATAIADIVDP</sequence>
<organism evidence="2 3">
    <name type="scientific">Natrarchaeobaculum aegyptiacum</name>
    <dbReference type="NCBI Taxonomy" id="745377"/>
    <lineage>
        <taxon>Archaea</taxon>
        <taxon>Methanobacteriati</taxon>
        <taxon>Methanobacteriota</taxon>
        <taxon>Stenosarchaea group</taxon>
        <taxon>Halobacteria</taxon>
        <taxon>Halobacteriales</taxon>
        <taxon>Natrialbaceae</taxon>
        <taxon>Natrarchaeobaculum</taxon>
    </lineage>
</organism>
<evidence type="ECO:0000313" key="2">
    <source>
        <dbReference type="EMBL" id="ARS88898.1"/>
    </source>
</evidence>
<evidence type="ECO:0000259" key="1">
    <source>
        <dbReference type="Pfam" id="PF12680"/>
    </source>
</evidence>
<dbReference type="InterPro" id="IPR032710">
    <property type="entry name" value="NTF2-like_dom_sf"/>
</dbReference>
<reference evidence="3" key="1">
    <citation type="submission" date="2017-02" db="EMBL/GenBank/DDBJ databases">
        <title>Natronthermophilus aegyptiacus gen. nov.,sp. nov., an aerobic, extremely halophilic alkalithermophilic archaeon isolated from the athalassohaline Wadi An Natrun, Egypt.</title>
        <authorList>
            <person name="Zhao B."/>
        </authorList>
    </citation>
    <scope>NUCLEOTIDE SEQUENCE [LARGE SCALE GENOMIC DNA]</scope>
    <source>
        <strain evidence="3">JW/NM-HA 15</strain>
    </source>
</reference>
<gene>
    <name evidence="2" type="ORF">B1756_03445</name>
</gene>
<proteinExistence type="predicted"/>
<dbReference type="RefSeq" id="WP_086887283.1">
    <property type="nucleotide sequence ID" value="NZ_CP019893.1"/>
</dbReference>
<dbReference type="OrthoDB" id="145984at2157"/>
<name>A0A2Z2HZ42_9EURY</name>
<feature type="domain" description="SnoaL-like" evidence="1">
    <location>
        <begin position="26"/>
        <end position="112"/>
    </location>
</feature>
<dbReference type="GeneID" id="32893102"/>
<dbReference type="Gene3D" id="3.10.450.50">
    <property type="match status" value="1"/>
</dbReference>
<dbReference type="KEGG" id="naj:B1756_03445"/>
<dbReference type="EMBL" id="CP019893">
    <property type="protein sequence ID" value="ARS88898.1"/>
    <property type="molecule type" value="Genomic_DNA"/>
</dbReference>
<dbReference type="AlphaFoldDB" id="A0A2Z2HZ42"/>
<dbReference type="InterPro" id="IPR037401">
    <property type="entry name" value="SnoaL-like"/>
</dbReference>
<evidence type="ECO:0000313" key="3">
    <source>
        <dbReference type="Proteomes" id="UP000250088"/>
    </source>
</evidence>
<dbReference type="Proteomes" id="UP000250088">
    <property type="component" value="Chromosome"/>
</dbReference>
<protein>
    <recommendedName>
        <fullName evidence="1">SnoaL-like domain-containing protein</fullName>
    </recommendedName>
</protein>
<accession>A0A2Z2HZ42</accession>
<dbReference type="Pfam" id="PF12680">
    <property type="entry name" value="SnoaL_2"/>
    <property type="match status" value="1"/>
</dbReference>
<dbReference type="SUPFAM" id="SSF54427">
    <property type="entry name" value="NTF2-like"/>
    <property type="match status" value="1"/>
</dbReference>